<feature type="transmembrane region" description="Helical" evidence="4">
    <location>
        <begin position="87"/>
        <end position="105"/>
    </location>
</feature>
<accession>A0ABV7H8R9</accession>
<dbReference type="Pfam" id="PF07690">
    <property type="entry name" value="MFS_1"/>
    <property type="match status" value="1"/>
</dbReference>
<feature type="transmembrane region" description="Helical" evidence="4">
    <location>
        <begin position="173"/>
        <end position="193"/>
    </location>
</feature>
<feature type="transmembrane region" description="Helical" evidence="4">
    <location>
        <begin position="145"/>
        <end position="167"/>
    </location>
</feature>
<dbReference type="InterPro" id="IPR011701">
    <property type="entry name" value="MFS"/>
</dbReference>
<evidence type="ECO:0000313" key="6">
    <source>
        <dbReference type="EMBL" id="MFC3148898.1"/>
    </source>
</evidence>
<protein>
    <submittedName>
        <fullName evidence="6">MFS transporter</fullName>
    </submittedName>
</protein>
<sequence>MQIQSVPAPAQALNADTRRRGLWGIFLSTFLELAGYFMFGPLLVLTLAGRGLGPDVVGLFTATAWAGVLVATPFASHWVDQLGKRRSLIVSAAVPFAAFVVIALVDSPWLWAGLYFVAGVASSLRWIAAEATVAELAPPDRRGRFVGLFETMVGTTFVVGPALLAWVGTANPVAPWLALALIGAGLLATYLVPDLPHVHAADTHDGHHHLGLRGILTAVKAAPVIMIAGFVGGFFESGITSLLPVYGLALGFTAAAAALLLSASGLGSSLMMWPLGELADRISRRAVFIGCAAVTLAGTLLLPLAASTTWLAWGIAFLWGSAGGALYTLAMIEIGTRNTGTALVSGTSVLVLSYTLGGMLAPALGGLMLKWAPTWGFTGLLGAVAAGGLAALIADRSMRRTQAR</sequence>
<reference evidence="7" key="1">
    <citation type="journal article" date="2019" name="Int. J. Syst. Evol. Microbiol.">
        <title>The Global Catalogue of Microorganisms (GCM) 10K type strain sequencing project: providing services to taxonomists for standard genome sequencing and annotation.</title>
        <authorList>
            <consortium name="The Broad Institute Genomics Platform"/>
            <consortium name="The Broad Institute Genome Sequencing Center for Infectious Disease"/>
            <person name="Wu L."/>
            <person name="Ma J."/>
        </authorList>
    </citation>
    <scope>NUCLEOTIDE SEQUENCE [LARGE SCALE GENOMIC DNA]</scope>
    <source>
        <strain evidence="7">KCTC 52168</strain>
    </source>
</reference>
<feature type="transmembrane region" description="Helical" evidence="4">
    <location>
        <begin position="21"/>
        <end position="44"/>
    </location>
</feature>
<comment type="caution">
    <text evidence="6">The sequence shown here is derived from an EMBL/GenBank/DDBJ whole genome shotgun (WGS) entry which is preliminary data.</text>
</comment>
<dbReference type="EMBL" id="JBHRTI010000010">
    <property type="protein sequence ID" value="MFC3148898.1"/>
    <property type="molecule type" value="Genomic_DNA"/>
</dbReference>
<name>A0ABV7H8R9_9BURK</name>
<evidence type="ECO:0000256" key="2">
    <source>
        <dbReference type="ARBA" id="ARBA00022989"/>
    </source>
</evidence>
<dbReference type="Proteomes" id="UP001595556">
    <property type="component" value="Unassembled WGS sequence"/>
</dbReference>
<proteinExistence type="predicted"/>
<evidence type="ECO:0000256" key="1">
    <source>
        <dbReference type="ARBA" id="ARBA00022692"/>
    </source>
</evidence>
<dbReference type="PANTHER" id="PTHR23521">
    <property type="entry name" value="TRANSPORTER MFS SUPERFAMILY"/>
    <property type="match status" value="1"/>
</dbReference>
<evidence type="ECO:0000259" key="5">
    <source>
        <dbReference type="PROSITE" id="PS50850"/>
    </source>
</evidence>
<dbReference type="Gene3D" id="1.20.1720.10">
    <property type="entry name" value="Multidrug resistance protein D"/>
    <property type="match status" value="1"/>
</dbReference>
<dbReference type="PROSITE" id="PS50850">
    <property type="entry name" value="MFS"/>
    <property type="match status" value="1"/>
</dbReference>
<feature type="transmembrane region" description="Helical" evidence="4">
    <location>
        <begin position="342"/>
        <end position="369"/>
    </location>
</feature>
<feature type="transmembrane region" description="Helical" evidence="4">
    <location>
        <begin position="56"/>
        <end position="75"/>
    </location>
</feature>
<feature type="domain" description="Major facilitator superfamily (MFS) profile" evidence="5">
    <location>
        <begin position="21"/>
        <end position="399"/>
    </location>
</feature>
<dbReference type="InterPro" id="IPR036259">
    <property type="entry name" value="MFS_trans_sf"/>
</dbReference>
<organism evidence="6 7">
    <name type="scientific">Piscinibacterium candidicorallinum</name>
    <dbReference type="NCBI Taxonomy" id="1793872"/>
    <lineage>
        <taxon>Bacteria</taxon>
        <taxon>Pseudomonadati</taxon>
        <taxon>Pseudomonadota</taxon>
        <taxon>Betaproteobacteria</taxon>
        <taxon>Burkholderiales</taxon>
        <taxon>Piscinibacterium</taxon>
    </lineage>
</organism>
<feature type="transmembrane region" description="Helical" evidence="4">
    <location>
        <begin position="375"/>
        <end position="394"/>
    </location>
</feature>
<feature type="transmembrane region" description="Helical" evidence="4">
    <location>
        <begin position="111"/>
        <end position="133"/>
    </location>
</feature>
<feature type="transmembrane region" description="Helical" evidence="4">
    <location>
        <begin position="247"/>
        <end position="273"/>
    </location>
</feature>
<keyword evidence="2 4" id="KW-1133">Transmembrane helix</keyword>
<dbReference type="RefSeq" id="WP_377305248.1">
    <property type="nucleotide sequence ID" value="NZ_CP180191.1"/>
</dbReference>
<dbReference type="InterPro" id="IPR020846">
    <property type="entry name" value="MFS_dom"/>
</dbReference>
<dbReference type="InterPro" id="IPR047200">
    <property type="entry name" value="MFS_YcaD-like"/>
</dbReference>
<gene>
    <name evidence="6" type="ORF">ACFOEN_14820</name>
</gene>
<feature type="transmembrane region" description="Helical" evidence="4">
    <location>
        <begin position="310"/>
        <end position="330"/>
    </location>
</feature>
<feature type="transmembrane region" description="Helical" evidence="4">
    <location>
        <begin position="285"/>
        <end position="304"/>
    </location>
</feature>
<dbReference type="SUPFAM" id="SSF103473">
    <property type="entry name" value="MFS general substrate transporter"/>
    <property type="match status" value="1"/>
</dbReference>
<keyword evidence="3 4" id="KW-0472">Membrane</keyword>
<dbReference type="Gene3D" id="1.20.1250.20">
    <property type="entry name" value="MFS general substrate transporter like domains"/>
    <property type="match status" value="1"/>
</dbReference>
<evidence type="ECO:0000256" key="4">
    <source>
        <dbReference type="SAM" id="Phobius"/>
    </source>
</evidence>
<evidence type="ECO:0000313" key="7">
    <source>
        <dbReference type="Proteomes" id="UP001595556"/>
    </source>
</evidence>
<dbReference type="PANTHER" id="PTHR23521:SF3">
    <property type="entry name" value="MFS TRANSPORTER"/>
    <property type="match status" value="1"/>
</dbReference>
<keyword evidence="1 4" id="KW-0812">Transmembrane</keyword>
<keyword evidence="7" id="KW-1185">Reference proteome</keyword>
<evidence type="ECO:0000256" key="3">
    <source>
        <dbReference type="ARBA" id="ARBA00023136"/>
    </source>
</evidence>
<dbReference type="CDD" id="cd17477">
    <property type="entry name" value="MFS_YcaD_like"/>
    <property type="match status" value="1"/>
</dbReference>
<feature type="transmembrane region" description="Helical" evidence="4">
    <location>
        <begin position="214"/>
        <end position="235"/>
    </location>
</feature>